<dbReference type="EMBL" id="OZ019895">
    <property type="protein sequence ID" value="CAK9220182.1"/>
    <property type="molecule type" value="Genomic_DNA"/>
</dbReference>
<dbReference type="Pfam" id="PF03088">
    <property type="entry name" value="Str_synth"/>
    <property type="match status" value="1"/>
</dbReference>
<dbReference type="Proteomes" id="UP001497512">
    <property type="component" value="Chromosome 3"/>
</dbReference>
<evidence type="ECO:0000256" key="4">
    <source>
        <dbReference type="ARBA" id="ARBA00023180"/>
    </source>
</evidence>
<evidence type="ECO:0000259" key="5">
    <source>
        <dbReference type="Pfam" id="PF03088"/>
    </source>
</evidence>
<reference evidence="6" key="1">
    <citation type="submission" date="2024-02" db="EMBL/GenBank/DDBJ databases">
        <authorList>
            <consortium name="ELIXIR-Norway"/>
            <consortium name="Elixir Norway"/>
        </authorList>
    </citation>
    <scope>NUCLEOTIDE SEQUENCE</scope>
</reference>
<name>A0ABP0UFJ9_9BRYO</name>
<dbReference type="Pfam" id="PF20067">
    <property type="entry name" value="SSL_N"/>
    <property type="match status" value="1"/>
</dbReference>
<dbReference type="PANTHER" id="PTHR10426">
    <property type="entry name" value="STRICTOSIDINE SYNTHASE-RELATED"/>
    <property type="match status" value="1"/>
</dbReference>
<evidence type="ECO:0000313" key="6">
    <source>
        <dbReference type="EMBL" id="CAK9220182.1"/>
    </source>
</evidence>
<evidence type="ECO:0000256" key="2">
    <source>
        <dbReference type="ARBA" id="ARBA00009191"/>
    </source>
</evidence>
<keyword evidence="7" id="KW-1185">Reference proteome</keyword>
<protein>
    <recommendedName>
        <fullName evidence="5">Strictosidine synthase conserved region domain-containing protein</fullName>
    </recommendedName>
</protein>
<evidence type="ECO:0000256" key="3">
    <source>
        <dbReference type="ARBA" id="ARBA00022554"/>
    </source>
</evidence>
<dbReference type="SUPFAM" id="SSF63829">
    <property type="entry name" value="Calcium-dependent phosphotriesterase"/>
    <property type="match status" value="1"/>
</dbReference>
<comment type="subcellular location">
    <subcellularLocation>
        <location evidence="1">Vacuole</location>
    </subcellularLocation>
</comment>
<sequence>MGTITVVGVVLVAVMAWYVATDPFKISISSNFPEFKPQTLPTPPYDPVRNFTRDNQNRLQQAEVKWKDEFVGPESIAFDLQGQGPYTGVSDGRVIRWDGPELGWTTFATTSNKRSEICDYSNPPVEKPQYEHICGRPLGLRFNKKTGELFIADGYFGLMKVAPDGGLAEPVVQEFDGVQFKFLNSLDFDEDGIIYFTDSSSKYYRRFVHFFIAFLEADNSGRFLKYDPSTRKTTVLIDGLQFPNGVRVSKDGTFVVFAETRGSRLLRYWLKGPKAGTSDTFVDNLPGISDNLDCNEKGEFWVPLHNLYTPLDIYVGVQPWFRHTLGRLPIAEKYLFKLVTMIPQAAVLRYSAEGELLEVLEDKTGKSVKYLSDAQEHNGKLYLGSLHSPNLCVYTLPSSV</sequence>
<gene>
    <name evidence="6" type="ORF">CSSPTR1EN2_LOCUS15251</name>
</gene>
<comment type="similarity">
    <text evidence="2">Belongs to the strictosidine synthase family.</text>
</comment>
<keyword evidence="4" id="KW-0325">Glycoprotein</keyword>
<organism evidence="6 7">
    <name type="scientific">Sphagnum troendelagicum</name>
    <dbReference type="NCBI Taxonomy" id="128251"/>
    <lineage>
        <taxon>Eukaryota</taxon>
        <taxon>Viridiplantae</taxon>
        <taxon>Streptophyta</taxon>
        <taxon>Embryophyta</taxon>
        <taxon>Bryophyta</taxon>
        <taxon>Sphagnophytina</taxon>
        <taxon>Sphagnopsida</taxon>
        <taxon>Sphagnales</taxon>
        <taxon>Sphagnaceae</taxon>
        <taxon>Sphagnum</taxon>
    </lineage>
</organism>
<keyword evidence="3" id="KW-0926">Vacuole</keyword>
<dbReference type="InterPro" id="IPR018119">
    <property type="entry name" value="Strictosidine_synth_cons-reg"/>
</dbReference>
<evidence type="ECO:0000313" key="7">
    <source>
        <dbReference type="Proteomes" id="UP001497512"/>
    </source>
</evidence>
<dbReference type="Gene3D" id="2.120.10.30">
    <property type="entry name" value="TolB, C-terminal domain"/>
    <property type="match status" value="1"/>
</dbReference>
<feature type="domain" description="Strictosidine synthase conserved region" evidence="5">
    <location>
        <begin position="184"/>
        <end position="273"/>
    </location>
</feature>
<evidence type="ECO:0000256" key="1">
    <source>
        <dbReference type="ARBA" id="ARBA00004116"/>
    </source>
</evidence>
<dbReference type="InterPro" id="IPR011042">
    <property type="entry name" value="6-blade_b-propeller_TolB-like"/>
</dbReference>
<dbReference type="PANTHER" id="PTHR10426:SF106">
    <property type="entry name" value="PROTEIN STRICTOSIDINE SYNTHASE-LIKE 3"/>
    <property type="match status" value="1"/>
</dbReference>
<accession>A0ABP0UFJ9</accession>
<proteinExistence type="inferred from homology"/>